<evidence type="ECO:0000313" key="2">
    <source>
        <dbReference type="EMBL" id="GAU89529.1"/>
    </source>
</evidence>
<keyword evidence="1" id="KW-0732">Signal</keyword>
<evidence type="ECO:0000256" key="1">
    <source>
        <dbReference type="SAM" id="SignalP"/>
    </source>
</evidence>
<dbReference type="EMBL" id="BDGG01000001">
    <property type="protein sequence ID" value="GAU89529.1"/>
    <property type="molecule type" value="Genomic_DNA"/>
</dbReference>
<organism evidence="2 3">
    <name type="scientific">Ramazzottius varieornatus</name>
    <name type="common">Water bear</name>
    <name type="synonym">Tardigrade</name>
    <dbReference type="NCBI Taxonomy" id="947166"/>
    <lineage>
        <taxon>Eukaryota</taxon>
        <taxon>Metazoa</taxon>
        <taxon>Ecdysozoa</taxon>
        <taxon>Tardigrada</taxon>
        <taxon>Eutardigrada</taxon>
        <taxon>Parachela</taxon>
        <taxon>Hypsibioidea</taxon>
        <taxon>Ramazzottiidae</taxon>
        <taxon>Ramazzottius</taxon>
    </lineage>
</organism>
<gene>
    <name evidence="2" type="primary">RvY_02072-1</name>
    <name evidence="2" type="synonym">RvY_02072.1</name>
    <name evidence="2" type="ORF">RvY_02072</name>
</gene>
<feature type="signal peptide" evidence="1">
    <location>
        <begin position="1"/>
        <end position="19"/>
    </location>
</feature>
<evidence type="ECO:0000313" key="3">
    <source>
        <dbReference type="Proteomes" id="UP000186922"/>
    </source>
</evidence>
<sequence length="77" mass="8515">MALMLAIIILCLFWSQLLYELVGREISSGHGDVHRVPTLKNHIGTGWISPWAVDNSVPTTSYHALMVEAAIVREPTS</sequence>
<protein>
    <submittedName>
        <fullName evidence="2">Uncharacterized protein</fullName>
    </submittedName>
</protein>
<keyword evidence="3" id="KW-1185">Reference proteome</keyword>
<reference evidence="2 3" key="1">
    <citation type="journal article" date="2016" name="Nat. Commun.">
        <title>Extremotolerant tardigrade genome and improved radiotolerance of human cultured cells by tardigrade-unique protein.</title>
        <authorList>
            <person name="Hashimoto T."/>
            <person name="Horikawa D.D."/>
            <person name="Saito Y."/>
            <person name="Kuwahara H."/>
            <person name="Kozuka-Hata H."/>
            <person name="Shin-I T."/>
            <person name="Minakuchi Y."/>
            <person name="Ohishi K."/>
            <person name="Motoyama A."/>
            <person name="Aizu T."/>
            <person name="Enomoto A."/>
            <person name="Kondo K."/>
            <person name="Tanaka S."/>
            <person name="Hara Y."/>
            <person name="Koshikawa S."/>
            <person name="Sagara H."/>
            <person name="Miura T."/>
            <person name="Yokobori S."/>
            <person name="Miyagawa K."/>
            <person name="Suzuki Y."/>
            <person name="Kubo T."/>
            <person name="Oyama M."/>
            <person name="Kohara Y."/>
            <person name="Fujiyama A."/>
            <person name="Arakawa K."/>
            <person name="Katayama T."/>
            <person name="Toyoda A."/>
            <person name="Kunieda T."/>
        </authorList>
    </citation>
    <scope>NUCLEOTIDE SEQUENCE [LARGE SCALE GENOMIC DNA]</scope>
    <source>
        <strain evidence="2 3">YOKOZUNA-1</strain>
    </source>
</reference>
<dbReference type="AlphaFoldDB" id="A0A1D1UII6"/>
<accession>A0A1D1UII6</accession>
<comment type="caution">
    <text evidence="2">The sequence shown here is derived from an EMBL/GenBank/DDBJ whole genome shotgun (WGS) entry which is preliminary data.</text>
</comment>
<name>A0A1D1UII6_RAMVA</name>
<dbReference type="Proteomes" id="UP000186922">
    <property type="component" value="Unassembled WGS sequence"/>
</dbReference>
<proteinExistence type="predicted"/>
<feature type="chain" id="PRO_5008897246" evidence="1">
    <location>
        <begin position="20"/>
        <end position="77"/>
    </location>
</feature>